<reference evidence="1 2" key="1">
    <citation type="submission" date="2017-02" db="EMBL/GenBank/DDBJ databases">
        <authorList>
            <person name="Peterson S.W."/>
        </authorList>
    </citation>
    <scope>NUCLEOTIDE SEQUENCE [LARGE SCALE GENOMIC DNA]</scope>
    <source>
        <strain evidence="1 2">ATCC 35992</strain>
    </source>
</reference>
<dbReference type="EMBL" id="FUXZ01000021">
    <property type="protein sequence ID" value="SKA72594.1"/>
    <property type="molecule type" value="Genomic_DNA"/>
</dbReference>
<organism evidence="1 2">
    <name type="scientific">Eubacterium uniforme</name>
    <dbReference type="NCBI Taxonomy" id="39495"/>
    <lineage>
        <taxon>Bacteria</taxon>
        <taxon>Bacillati</taxon>
        <taxon>Bacillota</taxon>
        <taxon>Clostridia</taxon>
        <taxon>Eubacteriales</taxon>
        <taxon>Eubacteriaceae</taxon>
        <taxon>Eubacterium</taxon>
    </lineage>
</organism>
<dbReference type="Proteomes" id="UP000190814">
    <property type="component" value="Unassembled WGS sequence"/>
</dbReference>
<dbReference type="STRING" id="39495.SAMN02745111_02381"/>
<accession>A0A1T4W5J8</accession>
<name>A0A1T4W5J8_9FIRM</name>
<evidence type="ECO:0008006" key="3">
    <source>
        <dbReference type="Google" id="ProtNLM"/>
    </source>
</evidence>
<proteinExistence type="predicted"/>
<gene>
    <name evidence="1" type="ORF">SAMN02745111_02381</name>
</gene>
<evidence type="ECO:0000313" key="1">
    <source>
        <dbReference type="EMBL" id="SKA72594.1"/>
    </source>
</evidence>
<evidence type="ECO:0000313" key="2">
    <source>
        <dbReference type="Proteomes" id="UP000190814"/>
    </source>
</evidence>
<sequence length="105" mass="12828">MISKNDWKLFREKLPEWQEKYMEKLINEYVIFLRQEDKVASDKFWELEKRIKKDRKNPGVIMELNKPEATWDIANLIRHKVILVDDLSHFSEELQQDVKRILDVN</sequence>
<dbReference type="OrthoDB" id="2004804at2"/>
<protein>
    <recommendedName>
        <fullName evidence="3">Multidrug transporter</fullName>
    </recommendedName>
</protein>
<dbReference type="RefSeq" id="WP_078767189.1">
    <property type="nucleotide sequence ID" value="NZ_FUXZ01000021.1"/>
</dbReference>
<dbReference type="AlphaFoldDB" id="A0A1T4W5J8"/>
<keyword evidence="2" id="KW-1185">Reference proteome</keyword>